<comment type="subcellular location">
    <subcellularLocation>
        <location evidence="1">Endomembrane system</location>
        <topology evidence="1">Multi-pass membrane protein</topology>
    </subcellularLocation>
</comment>
<keyword evidence="4" id="KW-0633">Potassium transport</keyword>
<reference evidence="12" key="1">
    <citation type="submission" date="2020-10" db="EMBL/GenBank/DDBJ databases">
        <title>Connecting structure to function with the recovery of over 1000 high-quality activated sludge metagenome-assembled genomes encoding full-length rRNA genes using long-read sequencing.</title>
        <authorList>
            <person name="Singleton C.M."/>
            <person name="Petriglieri F."/>
            <person name="Kristensen J.M."/>
            <person name="Kirkegaard R.H."/>
            <person name="Michaelsen T.Y."/>
            <person name="Andersen M.H."/>
            <person name="Karst S.M."/>
            <person name="Dueholm M.S."/>
            <person name="Nielsen P.H."/>
            <person name="Albertsen M."/>
        </authorList>
    </citation>
    <scope>NUCLEOTIDE SEQUENCE</scope>
    <source>
        <strain evidence="12">Bjer_18-Q3-R1-45_BAT3C.347</strain>
    </source>
</reference>
<dbReference type="SUPFAM" id="SSF51735">
    <property type="entry name" value="NAD(P)-binding Rossmann-fold domains"/>
    <property type="match status" value="1"/>
</dbReference>
<feature type="transmembrane region" description="Helical" evidence="10">
    <location>
        <begin position="30"/>
        <end position="50"/>
    </location>
</feature>
<dbReference type="GO" id="GO:0012505">
    <property type="term" value="C:endomembrane system"/>
    <property type="evidence" value="ECO:0007669"/>
    <property type="project" value="UniProtKB-SubCell"/>
</dbReference>
<dbReference type="InterPro" id="IPR038770">
    <property type="entry name" value="Na+/solute_symporter_sf"/>
</dbReference>
<comment type="caution">
    <text evidence="12">The sequence shown here is derived from an EMBL/GenBank/DDBJ whole genome shotgun (WGS) entry which is preliminary data.</text>
</comment>
<evidence type="ECO:0000256" key="8">
    <source>
        <dbReference type="ARBA" id="ARBA00023065"/>
    </source>
</evidence>
<evidence type="ECO:0000259" key="11">
    <source>
        <dbReference type="PROSITE" id="PS51201"/>
    </source>
</evidence>
<protein>
    <submittedName>
        <fullName evidence="12">Cation:proton antiporter</fullName>
    </submittedName>
</protein>
<dbReference type="PANTHER" id="PTHR46157">
    <property type="entry name" value="K(+) EFFLUX ANTIPORTER 3, CHLOROPLASTIC"/>
    <property type="match status" value="1"/>
</dbReference>
<keyword evidence="3" id="KW-0050">Antiport</keyword>
<keyword evidence="9 10" id="KW-0472">Membrane</keyword>
<dbReference type="InterPro" id="IPR036291">
    <property type="entry name" value="NAD(P)-bd_dom_sf"/>
</dbReference>
<dbReference type="Proteomes" id="UP000807785">
    <property type="component" value="Unassembled WGS sequence"/>
</dbReference>
<evidence type="ECO:0000313" key="12">
    <source>
        <dbReference type="EMBL" id="MBK6975289.1"/>
    </source>
</evidence>
<gene>
    <name evidence="12" type="ORF">IPH26_20890</name>
</gene>
<proteinExistence type="predicted"/>
<dbReference type="EMBL" id="JADJEV010000005">
    <property type="protein sequence ID" value="MBK6975289.1"/>
    <property type="molecule type" value="Genomic_DNA"/>
</dbReference>
<evidence type="ECO:0000256" key="3">
    <source>
        <dbReference type="ARBA" id="ARBA00022449"/>
    </source>
</evidence>
<evidence type="ECO:0000256" key="9">
    <source>
        <dbReference type="ARBA" id="ARBA00023136"/>
    </source>
</evidence>
<feature type="transmembrane region" description="Helical" evidence="10">
    <location>
        <begin position="6"/>
        <end position="23"/>
    </location>
</feature>
<dbReference type="AlphaFoldDB" id="A0A9D7E787"/>
<dbReference type="FunFam" id="3.40.50.720:FF:000036">
    <property type="entry name" value="Glutathione-regulated potassium-efflux system protein KefB"/>
    <property type="match status" value="1"/>
</dbReference>
<feature type="transmembrane region" description="Helical" evidence="10">
    <location>
        <begin position="85"/>
        <end position="104"/>
    </location>
</feature>
<dbReference type="GO" id="GO:0005886">
    <property type="term" value="C:plasma membrane"/>
    <property type="evidence" value="ECO:0007669"/>
    <property type="project" value="TreeGrafter"/>
</dbReference>
<feature type="transmembrane region" description="Helical" evidence="10">
    <location>
        <begin position="293"/>
        <end position="316"/>
    </location>
</feature>
<evidence type="ECO:0000256" key="7">
    <source>
        <dbReference type="ARBA" id="ARBA00022989"/>
    </source>
</evidence>
<dbReference type="Pfam" id="PF02254">
    <property type="entry name" value="TrkA_N"/>
    <property type="match status" value="1"/>
</dbReference>
<evidence type="ECO:0000256" key="2">
    <source>
        <dbReference type="ARBA" id="ARBA00022448"/>
    </source>
</evidence>
<keyword evidence="6" id="KW-0630">Potassium</keyword>
<feature type="transmembrane region" description="Helical" evidence="10">
    <location>
        <begin position="216"/>
        <end position="233"/>
    </location>
</feature>
<feature type="transmembrane region" description="Helical" evidence="10">
    <location>
        <begin position="175"/>
        <end position="196"/>
    </location>
</feature>
<evidence type="ECO:0000256" key="1">
    <source>
        <dbReference type="ARBA" id="ARBA00004127"/>
    </source>
</evidence>
<sequence>MHSGLEGVLILLIAAVLAVWVVRHLHLPALLGYLLIGIAVGPHGLSWLPRTDVTDVLADFGVVFLMFSIGLEFSRPRLFSMWRLVFGLGSAQVAVTILVTVGLAKLFSMTWQYGLVLGSALAMSSTAIVSRLLAERADLHSTPGRQTMGVLLFQDLAVVPLMIAIPALASERAELLPALGLALGKAALILAGLLFVGQKLMSGWFDLVARQKSTELFMLNVLLLIVGLAFLTSVAGLSLALGAFLGGVLISETLYRHQVASVIRPFRDILLGLFFVIVGMQLNLQYVAANPQWIAAMLALVLVGKGVIVFMLSLLIRNQVPTALSTAVHLAQAGEFGFVLVAEAVNARLLDPGTQQVTLAAMLLSMLLTPLLIERGNRWSRRLSQRHGRLAHHDIEEQTRQVSSHVIICGYGRTGQSLARFLDRENIPFVALDTDPQRVRQATAGGERVLFGDADRREVLLAAGLERARAVVLAYADLESAVKVLRVVREIQPHLPVIVRAKDDAQLDQLKAAGATEVVPEILEASLQLAMQTLSQLGVPASRTMERVREIRGQRYEVLRHFYRGEEDQLRDMRTAHLQPRRALEVPSAAHAIGKRYLALELTRFPVKLIGFVRHGIRCDDPAEEATVAAGDVIVLAGADPKLEAAEQYLLAGTEPAAPPQRTAG</sequence>
<dbReference type="InterPro" id="IPR006153">
    <property type="entry name" value="Cation/H_exchanger_TM"/>
</dbReference>
<evidence type="ECO:0000313" key="13">
    <source>
        <dbReference type="Proteomes" id="UP000807785"/>
    </source>
</evidence>
<accession>A0A9D7E787</accession>
<feature type="transmembrane region" description="Helical" evidence="10">
    <location>
        <begin position="56"/>
        <end position="73"/>
    </location>
</feature>
<evidence type="ECO:0000256" key="10">
    <source>
        <dbReference type="SAM" id="Phobius"/>
    </source>
</evidence>
<evidence type="ECO:0000256" key="4">
    <source>
        <dbReference type="ARBA" id="ARBA00022538"/>
    </source>
</evidence>
<dbReference type="InterPro" id="IPR003148">
    <property type="entry name" value="RCK_N"/>
</dbReference>
<dbReference type="GO" id="GO:0006813">
    <property type="term" value="P:potassium ion transport"/>
    <property type="evidence" value="ECO:0007669"/>
    <property type="project" value="UniProtKB-KW"/>
</dbReference>
<keyword evidence="7 10" id="KW-1133">Transmembrane helix</keyword>
<dbReference type="PANTHER" id="PTHR46157:SF4">
    <property type="entry name" value="K(+) EFFLUX ANTIPORTER 3, CHLOROPLASTIC"/>
    <property type="match status" value="1"/>
</dbReference>
<keyword evidence="5 10" id="KW-0812">Transmembrane</keyword>
<name>A0A9D7E787_9PROT</name>
<evidence type="ECO:0000256" key="6">
    <source>
        <dbReference type="ARBA" id="ARBA00022958"/>
    </source>
</evidence>
<feature type="domain" description="RCK N-terminal" evidence="11">
    <location>
        <begin position="403"/>
        <end position="520"/>
    </location>
</feature>
<feature type="transmembrane region" description="Helical" evidence="10">
    <location>
        <begin position="150"/>
        <end position="169"/>
    </location>
</feature>
<dbReference type="Gene3D" id="1.20.1530.20">
    <property type="match status" value="1"/>
</dbReference>
<feature type="transmembrane region" description="Helical" evidence="10">
    <location>
        <begin position="110"/>
        <end position="129"/>
    </location>
</feature>
<feature type="transmembrane region" description="Helical" evidence="10">
    <location>
        <begin position="269"/>
        <end position="287"/>
    </location>
</feature>
<dbReference type="Pfam" id="PF00999">
    <property type="entry name" value="Na_H_Exchanger"/>
    <property type="match status" value="1"/>
</dbReference>
<keyword evidence="2" id="KW-0813">Transport</keyword>
<dbReference type="Gene3D" id="3.40.50.720">
    <property type="entry name" value="NAD(P)-binding Rossmann-like Domain"/>
    <property type="match status" value="1"/>
</dbReference>
<organism evidence="12 13">
    <name type="scientific">Candidatus Methylophosphatis roskildensis</name>
    <dbReference type="NCBI Taxonomy" id="2899263"/>
    <lineage>
        <taxon>Bacteria</taxon>
        <taxon>Pseudomonadati</taxon>
        <taxon>Pseudomonadota</taxon>
        <taxon>Betaproteobacteria</taxon>
        <taxon>Nitrosomonadales</taxon>
        <taxon>Sterolibacteriaceae</taxon>
        <taxon>Candidatus Methylophosphatis</taxon>
    </lineage>
</organism>
<evidence type="ECO:0000256" key="5">
    <source>
        <dbReference type="ARBA" id="ARBA00022692"/>
    </source>
</evidence>
<dbReference type="PROSITE" id="PS51201">
    <property type="entry name" value="RCK_N"/>
    <property type="match status" value="1"/>
</dbReference>
<dbReference type="GO" id="GO:0015297">
    <property type="term" value="F:antiporter activity"/>
    <property type="evidence" value="ECO:0007669"/>
    <property type="project" value="UniProtKB-KW"/>
</dbReference>
<dbReference type="GO" id="GO:1902600">
    <property type="term" value="P:proton transmembrane transport"/>
    <property type="evidence" value="ECO:0007669"/>
    <property type="project" value="InterPro"/>
</dbReference>
<keyword evidence="8" id="KW-0406">Ion transport</keyword>